<accession>A0A3S1AT04</accession>
<feature type="domain" description="CAAX prenyl protease 2/Lysostaphin resistance protein A-like" evidence="2">
    <location>
        <begin position="126"/>
        <end position="219"/>
    </location>
</feature>
<feature type="transmembrane region" description="Helical" evidence="1">
    <location>
        <begin position="45"/>
        <end position="64"/>
    </location>
</feature>
<dbReference type="AlphaFoldDB" id="A0A3S1AT04"/>
<protein>
    <recommendedName>
        <fullName evidence="2">CAAX prenyl protease 2/Lysostaphin resistance protein A-like domain-containing protein</fullName>
    </recommendedName>
</protein>
<feature type="transmembrane region" description="Helical" evidence="1">
    <location>
        <begin position="20"/>
        <end position="39"/>
    </location>
</feature>
<evidence type="ECO:0000313" key="4">
    <source>
        <dbReference type="Proteomes" id="UP000271624"/>
    </source>
</evidence>
<keyword evidence="4" id="KW-1185">Reference proteome</keyword>
<dbReference type="InterPro" id="IPR003675">
    <property type="entry name" value="Rce1/LyrA-like_dom"/>
</dbReference>
<dbReference type="EMBL" id="RSCL01000001">
    <property type="protein sequence ID" value="RUT10103.1"/>
    <property type="molecule type" value="Genomic_DNA"/>
</dbReference>
<sequence length="271" mass="30504">MKINISWLAKYSAPVRITGFLVCLAIVWLPVAAPIYLLVRDANLVTILTMGLLAIEFFIFLPYWSTKVHQQPRIYKHVGLEFSKKNGFELLRGLAIGLISIELLFLVQGILGWLEWRQANSYVLRFIIEAIPTAFGTGIAEELFFRGFLYDELERDYKPNIVLWAVAIIFPVSHFIKPIPEIIRTSPQFLGLLLLALICIWAKRSCNGRLGLAIGIHAGLIWGWYVINVGKLITYTGAVPVWVTGVNDNPLAGIIGLSFLVVLALRMRARL</sequence>
<comment type="caution">
    <text evidence="3">The sequence shown here is derived from an EMBL/GenBank/DDBJ whole genome shotgun (WGS) entry which is preliminary data.</text>
</comment>
<dbReference type="GO" id="GO:0080120">
    <property type="term" value="P:CAAX-box protein maturation"/>
    <property type="evidence" value="ECO:0007669"/>
    <property type="project" value="UniProtKB-ARBA"/>
</dbReference>
<dbReference type="RefSeq" id="WP_127078674.1">
    <property type="nucleotide sequence ID" value="NZ_RSCL01000001.1"/>
</dbReference>
<feature type="transmembrane region" description="Helical" evidence="1">
    <location>
        <begin position="90"/>
        <end position="114"/>
    </location>
</feature>
<evidence type="ECO:0000256" key="1">
    <source>
        <dbReference type="SAM" id="Phobius"/>
    </source>
</evidence>
<keyword evidence="1" id="KW-0812">Transmembrane</keyword>
<reference evidence="3" key="1">
    <citation type="submission" date="2018-12" db="EMBL/GenBank/DDBJ databases">
        <authorList>
            <person name="Will S."/>
            <person name="Neumann-Schaal M."/>
            <person name="Henke P."/>
        </authorList>
    </citation>
    <scope>NUCLEOTIDE SEQUENCE</scope>
    <source>
        <strain evidence="3">PCC 7102</strain>
    </source>
</reference>
<name>A0A3S1AT04_9CYAN</name>
<keyword evidence="1" id="KW-1133">Transmembrane helix</keyword>
<keyword evidence="1" id="KW-0472">Membrane</keyword>
<dbReference type="GO" id="GO:0004175">
    <property type="term" value="F:endopeptidase activity"/>
    <property type="evidence" value="ECO:0007669"/>
    <property type="project" value="UniProtKB-ARBA"/>
</dbReference>
<dbReference type="OrthoDB" id="3034706at2"/>
<organism evidence="3 4">
    <name type="scientific">Dulcicalothrix desertica PCC 7102</name>
    <dbReference type="NCBI Taxonomy" id="232991"/>
    <lineage>
        <taxon>Bacteria</taxon>
        <taxon>Bacillati</taxon>
        <taxon>Cyanobacteriota</taxon>
        <taxon>Cyanophyceae</taxon>
        <taxon>Nostocales</taxon>
        <taxon>Calotrichaceae</taxon>
        <taxon>Dulcicalothrix</taxon>
    </lineage>
</organism>
<dbReference type="PANTHER" id="PTHR39430:SF1">
    <property type="entry name" value="PROTEASE"/>
    <property type="match status" value="1"/>
</dbReference>
<dbReference type="Pfam" id="PF02517">
    <property type="entry name" value="Rce1-like"/>
    <property type="match status" value="1"/>
</dbReference>
<reference evidence="3" key="2">
    <citation type="journal article" date="2019" name="Genome Biol. Evol.">
        <title>Day and night: Metabolic profiles and evolutionary relationships of six axenic non-marine cyanobacteria.</title>
        <authorList>
            <person name="Will S.E."/>
            <person name="Henke P."/>
            <person name="Boedeker C."/>
            <person name="Huang S."/>
            <person name="Brinkmann H."/>
            <person name="Rohde M."/>
            <person name="Jarek M."/>
            <person name="Friedl T."/>
            <person name="Seufert S."/>
            <person name="Schumacher M."/>
            <person name="Overmann J."/>
            <person name="Neumann-Schaal M."/>
            <person name="Petersen J."/>
        </authorList>
    </citation>
    <scope>NUCLEOTIDE SEQUENCE [LARGE SCALE GENOMIC DNA]</scope>
    <source>
        <strain evidence="3">PCC 7102</strain>
    </source>
</reference>
<feature type="transmembrane region" description="Helical" evidence="1">
    <location>
        <begin position="209"/>
        <end position="227"/>
    </location>
</feature>
<dbReference type="Proteomes" id="UP000271624">
    <property type="component" value="Unassembled WGS sequence"/>
</dbReference>
<gene>
    <name evidence="3" type="ORF">DSM106972_005980</name>
</gene>
<feature type="transmembrane region" description="Helical" evidence="1">
    <location>
        <begin position="182"/>
        <end position="202"/>
    </location>
</feature>
<evidence type="ECO:0000313" key="3">
    <source>
        <dbReference type="EMBL" id="RUT10103.1"/>
    </source>
</evidence>
<evidence type="ECO:0000259" key="2">
    <source>
        <dbReference type="Pfam" id="PF02517"/>
    </source>
</evidence>
<feature type="transmembrane region" description="Helical" evidence="1">
    <location>
        <begin position="250"/>
        <end position="267"/>
    </location>
</feature>
<proteinExistence type="predicted"/>
<dbReference type="PANTHER" id="PTHR39430">
    <property type="entry name" value="MEMBRANE-ASSOCIATED PROTEASE-RELATED"/>
    <property type="match status" value="1"/>
</dbReference>
<feature type="transmembrane region" description="Helical" evidence="1">
    <location>
        <begin position="126"/>
        <end position="145"/>
    </location>
</feature>